<proteinExistence type="predicted"/>
<feature type="transmembrane region" description="Helical" evidence="1">
    <location>
        <begin position="518"/>
        <end position="539"/>
    </location>
</feature>
<feature type="transmembrane region" description="Helical" evidence="1">
    <location>
        <begin position="545"/>
        <end position="566"/>
    </location>
</feature>
<dbReference type="RefSeq" id="WP_191736256.1">
    <property type="nucleotide sequence ID" value="NZ_JACYFS010000002.1"/>
</dbReference>
<feature type="domain" description="MoxR-vWA-beta-propeller ternary system" evidence="2">
    <location>
        <begin position="2"/>
        <end position="171"/>
    </location>
</feature>
<comment type="caution">
    <text evidence="3">The sequence shown here is derived from an EMBL/GenBank/DDBJ whole genome shotgun (WGS) entry which is preliminary data.</text>
</comment>
<keyword evidence="1" id="KW-0472">Membrane</keyword>
<reference evidence="3 4" key="1">
    <citation type="submission" date="2020-09" db="EMBL/GenBank/DDBJ databases">
        <title>Genome seq and assembly of Chryseobacterium sp.</title>
        <authorList>
            <person name="Chhetri G."/>
        </authorList>
    </citation>
    <scope>NUCLEOTIDE SEQUENCE [LARGE SCALE GENOMIC DNA]</scope>
    <source>
        <strain evidence="3 4">GCR10</strain>
    </source>
</reference>
<dbReference type="InterPro" id="IPR045551">
    <property type="entry name" value="bpX3"/>
</dbReference>
<gene>
    <name evidence="3" type="ORF">IC610_08050</name>
</gene>
<accession>A0ABR8ZBU9</accession>
<keyword evidence="1" id="KW-0812">Transmembrane</keyword>
<keyword evidence="1" id="KW-1133">Transmembrane helix</keyword>
<feature type="transmembrane region" description="Helical" evidence="1">
    <location>
        <begin position="488"/>
        <end position="506"/>
    </location>
</feature>
<evidence type="ECO:0000256" key="1">
    <source>
        <dbReference type="SAM" id="Phobius"/>
    </source>
</evidence>
<organism evidence="3 4">
    <name type="scientific">Chryseobacterium caseinilyticum</name>
    <dbReference type="NCBI Taxonomy" id="2771428"/>
    <lineage>
        <taxon>Bacteria</taxon>
        <taxon>Pseudomonadati</taxon>
        <taxon>Bacteroidota</taxon>
        <taxon>Flavobacteriia</taxon>
        <taxon>Flavobacteriales</taxon>
        <taxon>Weeksellaceae</taxon>
        <taxon>Chryseobacterium group</taxon>
        <taxon>Chryseobacterium</taxon>
    </lineage>
</organism>
<dbReference type="Proteomes" id="UP000637299">
    <property type="component" value="Unassembled WGS sequence"/>
</dbReference>
<evidence type="ECO:0000313" key="3">
    <source>
        <dbReference type="EMBL" id="MBD8082375.1"/>
    </source>
</evidence>
<keyword evidence="4" id="KW-1185">Reference proteome</keyword>
<protein>
    <submittedName>
        <fullName evidence="3">APC family permease</fullName>
    </submittedName>
</protein>
<feature type="transmembrane region" description="Helical" evidence="1">
    <location>
        <begin position="264"/>
        <end position="282"/>
    </location>
</feature>
<evidence type="ECO:0000313" key="4">
    <source>
        <dbReference type="Proteomes" id="UP000637299"/>
    </source>
</evidence>
<dbReference type="EMBL" id="JACYFS010000002">
    <property type="protein sequence ID" value="MBD8082375.1"/>
    <property type="molecule type" value="Genomic_DNA"/>
</dbReference>
<dbReference type="Pfam" id="PF19919">
    <property type="entry name" value="bpX3"/>
    <property type="match status" value="1"/>
</dbReference>
<evidence type="ECO:0000259" key="2">
    <source>
        <dbReference type="Pfam" id="PF19919"/>
    </source>
</evidence>
<sequence>MELRIQPFPKNTYPKKGLLIKGSSPLTWLQEMEILGIDLNEILSYPIPSNEPNVLYGCFLIFKHHAPAEIGKNAYFQSVDDKLYIPENTIFYPKINPEDWKLTNADYIIMHPDFGLIKLIEEIDWIDLIQNPEQRADKIRKPSNGVEIPAEIKSFMVEMDDEKVLDALQKPQTEEEWMKDLPFDMKKVMAGNKKEIEKYLKYIEKYPERAVELGVPLDIMGTSRGDGFSQYKFGNWFSKIFGGGGSSSGGDGTSKDGKSGNYRWVFYVILIVIGIARVFFYLEKESSSEIMESGNFDDISTMEKTVESPPVIGYEKSITDIDTKIDSMFKDKRDRLFEEHTKVMQLMLDPKRPELYEEYVKNGGRSAGVVQREYLDINKKVKSSRDSLKTIYNDKIDFYLAENEILLKRNIKDSLQNAGSGKMIYDQVFIGQLIDKKQSRIRDSLSYRYGTKEYVPPPPPPKTMDSSVAIDNFDIPSNPEKPVSFTEIIGLILLMTGVIFGYLFIVKRQTLDTGGENVPAGVKIFLMTVLVALLVYIFYPVIAMFGYNWFVWLLIICVVLLLYRLFREDKTILKSDDDE</sequence>
<name>A0ABR8ZBU9_9FLAO</name>